<keyword evidence="2" id="KW-1185">Reference proteome</keyword>
<comment type="caution">
    <text evidence="1">The sequence shown here is derived from an EMBL/GenBank/DDBJ whole genome shotgun (WGS) entry which is preliminary data.</text>
</comment>
<reference evidence="1" key="1">
    <citation type="submission" date="2020-01" db="EMBL/GenBank/DDBJ databases">
        <title>Development of genomics and gene disruption for Polysphondylium violaceum indicates a role for the polyketide synthase stlB in stalk morphogenesis.</title>
        <authorList>
            <person name="Narita B."/>
            <person name="Kawabe Y."/>
            <person name="Kin K."/>
            <person name="Saito T."/>
            <person name="Gibbs R."/>
            <person name="Kuspa A."/>
            <person name="Muzny D."/>
            <person name="Queller D."/>
            <person name="Richards S."/>
            <person name="Strassman J."/>
            <person name="Sucgang R."/>
            <person name="Worley K."/>
            <person name="Schaap P."/>
        </authorList>
    </citation>
    <scope>NUCLEOTIDE SEQUENCE</scope>
    <source>
        <strain evidence="1">QSvi11</strain>
    </source>
</reference>
<protein>
    <submittedName>
        <fullName evidence="1">Uncharacterized protein</fullName>
    </submittedName>
</protein>
<evidence type="ECO:0000313" key="1">
    <source>
        <dbReference type="EMBL" id="KAF2068471.1"/>
    </source>
</evidence>
<dbReference type="EMBL" id="AJWJ01000972">
    <property type="protein sequence ID" value="KAF2068471.1"/>
    <property type="molecule type" value="Genomic_DNA"/>
</dbReference>
<evidence type="ECO:0000313" key="2">
    <source>
        <dbReference type="Proteomes" id="UP000695562"/>
    </source>
</evidence>
<gene>
    <name evidence="1" type="ORF">CYY_010204</name>
</gene>
<name>A0A8J4PS13_9MYCE</name>
<proteinExistence type="predicted"/>
<dbReference type="AlphaFoldDB" id="A0A8J4PS13"/>
<dbReference type="Proteomes" id="UP000695562">
    <property type="component" value="Unassembled WGS sequence"/>
</dbReference>
<accession>A0A8J4PS13</accession>
<sequence length="597" mass="69984">MITNKLIFIDIFNYTILHYHNNNSIHIKPFLVKLILISKEWTEKILVHLNYPLIYIESKEQLEIFQKIYKHGIPLRLSIGVSVLKDAIDKGPFLLKLFKNLQLTNTQSHMDHLFNQLAPSVSVLTRNHEPLEVFLIDYFSRFYNKLKLKNVDIKLKEDKFFQHLLNSNSRNLKKVVLSFQGCYSHHELFLEFGHQIFCPNLSSLKIMSVQISNFQFLDQLANLKELCFVGSRVNFKNLYEKISNLNNLSILKIDSTTDTIDYSLGLIGFRNNKTIRSFTISTGTIDLLELVQLLNENSSCLQLKLQCKIYLKKKLIDINQKDLFINNNSLKKLYLSENHDDYDIFSLWQQENNSLETISTSLIPKNLNLFTNLKNLFITSPDESFCKEFYKVVDKFVLEKLEKLSFKTIISSTVVEECQDHMKLFWDYLLNNDDGDHHHNGFLLKNLVSFSFERLSISYKNLVQLLNLVSKSKITSFQIINPIIGFTPQDQCISLFIDNLILNQQFTNLVLKNLRFSPSNHLQILLSSLEHLKNLDKFDFLNNFNLDGNEKQFNLFKEIIKNHNFIRILNFSGNDKAHDFLKNRGILRTHFSSFFFK</sequence>
<organism evidence="1 2">
    <name type="scientific">Polysphondylium violaceum</name>
    <dbReference type="NCBI Taxonomy" id="133409"/>
    <lineage>
        <taxon>Eukaryota</taxon>
        <taxon>Amoebozoa</taxon>
        <taxon>Evosea</taxon>
        <taxon>Eumycetozoa</taxon>
        <taxon>Dictyostelia</taxon>
        <taxon>Dictyosteliales</taxon>
        <taxon>Dictyosteliaceae</taxon>
        <taxon>Polysphondylium</taxon>
    </lineage>
</organism>